<evidence type="ECO:0000256" key="2">
    <source>
        <dbReference type="ARBA" id="ARBA00022989"/>
    </source>
</evidence>
<comment type="similarity">
    <text evidence="4">Belongs to the copper transporter (Ctr) (TC 1.A.56) family. SLC31A subfamily.</text>
</comment>
<keyword evidence="4" id="KW-0813">Transport</keyword>
<dbReference type="GO" id="GO:0005375">
    <property type="term" value="F:copper ion transmembrane transporter activity"/>
    <property type="evidence" value="ECO:0007669"/>
    <property type="project" value="UniProtKB-UniRule"/>
</dbReference>
<dbReference type="RefSeq" id="XP_022293743.1">
    <property type="nucleotide sequence ID" value="XM_022438035.1"/>
</dbReference>
<dbReference type="AlphaFoldDB" id="A0A8B8ASW3"/>
<comment type="subcellular location">
    <subcellularLocation>
        <location evidence="4">Membrane</location>
        <topology evidence="4">Multi-pass membrane protein</topology>
    </subcellularLocation>
</comment>
<evidence type="ECO:0000256" key="1">
    <source>
        <dbReference type="ARBA" id="ARBA00022692"/>
    </source>
</evidence>
<keyword evidence="6" id="KW-1185">Reference proteome</keyword>
<reference evidence="7" key="2">
    <citation type="submission" date="2025-08" db="UniProtKB">
        <authorList>
            <consortium name="RefSeq"/>
        </authorList>
    </citation>
    <scope>IDENTIFICATION</scope>
    <source>
        <tissue evidence="7">Whole sample</tissue>
    </source>
</reference>
<evidence type="ECO:0000313" key="6">
    <source>
        <dbReference type="Proteomes" id="UP000694844"/>
    </source>
</evidence>
<organism evidence="6 7">
    <name type="scientific">Crassostrea virginica</name>
    <name type="common">Eastern oyster</name>
    <dbReference type="NCBI Taxonomy" id="6565"/>
    <lineage>
        <taxon>Eukaryota</taxon>
        <taxon>Metazoa</taxon>
        <taxon>Spiralia</taxon>
        <taxon>Lophotrochozoa</taxon>
        <taxon>Mollusca</taxon>
        <taxon>Bivalvia</taxon>
        <taxon>Autobranchia</taxon>
        <taxon>Pteriomorphia</taxon>
        <taxon>Ostreida</taxon>
        <taxon>Ostreoidea</taxon>
        <taxon>Ostreidae</taxon>
        <taxon>Crassostrea</taxon>
    </lineage>
</organism>
<feature type="transmembrane region" description="Helical" evidence="4">
    <location>
        <begin position="109"/>
        <end position="127"/>
    </location>
</feature>
<evidence type="ECO:0000256" key="4">
    <source>
        <dbReference type="RuleBase" id="RU367022"/>
    </source>
</evidence>
<keyword evidence="4" id="KW-0187">Copper transport</keyword>
<dbReference type="InterPro" id="IPR007274">
    <property type="entry name" value="Cop_transporter"/>
</dbReference>
<evidence type="ECO:0000256" key="5">
    <source>
        <dbReference type="SAM" id="MobiDB-lite"/>
    </source>
</evidence>
<keyword evidence="3 4" id="KW-0472">Membrane</keyword>
<dbReference type="Proteomes" id="UP000694844">
    <property type="component" value="Chromosome 1"/>
</dbReference>
<gene>
    <name evidence="7" type="primary">LOC111104198</name>
</gene>
<accession>A0A8B8ASW3</accession>
<dbReference type="PANTHER" id="PTHR12483">
    <property type="entry name" value="SOLUTE CARRIER FAMILY 31 COPPER TRANSPORTERS"/>
    <property type="match status" value="1"/>
</dbReference>
<protein>
    <recommendedName>
        <fullName evidence="4">Copper transport protein</fullName>
    </recommendedName>
</protein>
<evidence type="ECO:0000256" key="3">
    <source>
        <dbReference type="ARBA" id="ARBA00023136"/>
    </source>
</evidence>
<evidence type="ECO:0000313" key="7">
    <source>
        <dbReference type="RefSeq" id="XP_022293743.1"/>
    </source>
</evidence>
<feature type="region of interest" description="Disordered" evidence="5">
    <location>
        <begin position="167"/>
        <end position="189"/>
    </location>
</feature>
<name>A0A8B8ASW3_CRAVI</name>
<feature type="compositionally biased region" description="Basic and acidic residues" evidence="5">
    <location>
        <begin position="180"/>
        <end position="189"/>
    </location>
</feature>
<feature type="transmembrane region" description="Helical" evidence="4">
    <location>
        <begin position="29"/>
        <end position="49"/>
    </location>
</feature>
<dbReference type="GO" id="GO:0016020">
    <property type="term" value="C:membrane"/>
    <property type="evidence" value="ECO:0007669"/>
    <property type="project" value="UniProtKB-SubCell"/>
</dbReference>
<dbReference type="Pfam" id="PF04145">
    <property type="entry name" value="Ctr"/>
    <property type="match status" value="1"/>
</dbReference>
<keyword evidence="2 4" id="KW-1133">Transmembrane helix</keyword>
<keyword evidence="1 4" id="KW-0812">Transmembrane</keyword>
<dbReference type="KEGG" id="cvn:111104198"/>
<reference evidence="6" key="1">
    <citation type="submission" date="2024-06" db="UniProtKB">
        <authorList>
            <consortium name="RefSeq"/>
        </authorList>
    </citation>
    <scope>NUCLEOTIDE SEQUENCE [LARGE SCALE GENOMIC DNA]</scope>
</reference>
<sequence>MFFFHRMISVWTTFTRSRLLHDAWRLDTYLGLICAMVSAAVLSFLYEYFDIFKLKVVKLFLPHKKSLTCTGHEATTQKASSLPARLVSTAFYMCRVVLVYVLMLCVMTMNVWILVTVLLGTGAGYISKKITKTKNLRSDMEIRNLKPTNETIAKIQHCERLVVNEKEPAKNEPPLEITELLDKNEDKSY</sequence>
<keyword evidence="4" id="KW-0186">Copper</keyword>
<proteinExistence type="inferred from homology"/>
<keyword evidence="4" id="KW-0406">Ion transport</keyword>
<dbReference type="GeneID" id="111104198"/>